<dbReference type="InterPro" id="IPR006896">
    <property type="entry name" value="Sec23/24_trunk_dom"/>
</dbReference>
<dbReference type="Pfam" id="PF04815">
    <property type="entry name" value="Sec23_helical"/>
    <property type="match status" value="1"/>
</dbReference>
<name>A0A4P9ZV10_9FUNG</name>
<evidence type="ECO:0000256" key="10">
    <source>
        <dbReference type="ARBA" id="ARBA00023034"/>
    </source>
</evidence>
<dbReference type="InterPro" id="IPR006900">
    <property type="entry name" value="Sec23/24_helical_dom"/>
</dbReference>
<dbReference type="Pfam" id="PF08033">
    <property type="entry name" value="Sec23_BS"/>
    <property type="match status" value="1"/>
</dbReference>
<dbReference type="Pfam" id="PF00626">
    <property type="entry name" value="Gelsolin"/>
    <property type="match status" value="1"/>
</dbReference>
<dbReference type="SUPFAM" id="SSF81811">
    <property type="entry name" value="Helical domain of Sec23/24"/>
    <property type="match status" value="1"/>
</dbReference>
<keyword evidence="9" id="KW-0653">Protein transport</keyword>
<evidence type="ECO:0000313" key="19">
    <source>
        <dbReference type="Proteomes" id="UP000268162"/>
    </source>
</evidence>
<dbReference type="InterPro" id="IPR041742">
    <property type="entry name" value="Sec24-like_trunk_dom"/>
</dbReference>
<keyword evidence="5" id="KW-0813">Transport</keyword>
<dbReference type="Gene3D" id="2.60.40.1670">
    <property type="entry name" value="beta-sandwich domain of Sec23/24"/>
    <property type="match status" value="1"/>
</dbReference>
<keyword evidence="11" id="KW-0472">Membrane</keyword>
<dbReference type="InterPro" id="IPR036175">
    <property type="entry name" value="Sec23/24_helical_dom_sf"/>
</dbReference>
<evidence type="ECO:0000256" key="12">
    <source>
        <dbReference type="SAM" id="MobiDB-lite"/>
    </source>
</evidence>
<keyword evidence="10" id="KW-0333">Golgi apparatus</keyword>
<dbReference type="SUPFAM" id="SSF82919">
    <property type="entry name" value="Zn-finger domain of Sec23/24"/>
    <property type="match status" value="1"/>
</dbReference>
<dbReference type="GO" id="GO:0005789">
    <property type="term" value="C:endoplasmic reticulum membrane"/>
    <property type="evidence" value="ECO:0007669"/>
    <property type="project" value="UniProtKB-SubCell"/>
</dbReference>
<dbReference type="GO" id="GO:0008270">
    <property type="term" value="F:zinc ion binding"/>
    <property type="evidence" value="ECO:0007669"/>
    <property type="project" value="InterPro"/>
</dbReference>
<dbReference type="GO" id="GO:0070971">
    <property type="term" value="C:endoplasmic reticulum exit site"/>
    <property type="evidence" value="ECO:0007669"/>
    <property type="project" value="TreeGrafter"/>
</dbReference>
<dbReference type="Gene3D" id="3.40.20.10">
    <property type="entry name" value="Severin"/>
    <property type="match status" value="1"/>
</dbReference>
<evidence type="ECO:0000259" key="17">
    <source>
        <dbReference type="Pfam" id="PF08033"/>
    </source>
</evidence>
<dbReference type="SUPFAM" id="SSF53300">
    <property type="entry name" value="vWA-like"/>
    <property type="match status" value="1"/>
</dbReference>
<dbReference type="GO" id="GO:0030127">
    <property type="term" value="C:COPII vesicle coat"/>
    <property type="evidence" value="ECO:0007669"/>
    <property type="project" value="InterPro"/>
</dbReference>
<evidence type="ECO:0000313" key="18">
    <source>
        <dbReference type="EMBL" id="RKP36450.1"/>
    </source>
</evidence>
<evidence type="ECO:0000256" key="5">
    <source>
        <dbReference type="ARBA" id="ARBA00022448"/>
    </source>
</evidence>
<dbReference type="Gene3D" id="1.20.120.730">
    <property type="entry name" value="Sec23/Sec24 helical domain"/>
    <property type="match status" value="1"/>
</dbReference>
<proteinExistence type="inferred from homology"/>
<dbReference type="PANTHER" id="PTHR13803:SF39">
    <property type="entry name" value="SECRETORY 24AB, ISOFORM A"/>
    <property type="match status" value="1"/>
</dbReference>
<dbReference type="InterPro" id="IPR050550">
    <property type="entry name" value="SEC23_SEC24_subfamily"/>
</dbReference>
<dbReference type="InterPro" id="IPR036465">
    <property type="entry name" value="vWFA_dom_sf"/>
</dbReference>
<evidence type="ECO:0000256" key="2">
    <source>
        <dbReference type="ARBA" id="ARBA00004496"/>
    </source>
</evidence>
<accession>A0A4P9ZV10</accession>
<dbReference type="SUPFAM" id="SSF81995">
    <property type="entry name" value="beta-sandwich domain of Sec23/24"/>
    <property type="match status" value="1"/>
</dbReference>
<keyword evidence="8" id="KW-0931">ER-Golgi transport</keyword>
<sequence>MSGSTSGHGARRRLYPEQITSAYTQPNAQAGAPPLPSSAGYPPNAAPSQITQAPQFFVPGEAPAAPVPNPGHQRSPASPGYAAQDPMASLSNQFGNMGFSGAHNAGAASALLAGPPEIWTLEQPLPPVVLPPQTAATPHYVPCDGKHMRSTLNCVPNSASLLKKSKLLFGITFTPFKTDDEGESPLPVVHDIVRCRRCRTYLNPYVRFTDGGYKWLCNLCNLKNEVPAFFDYDAYQQVPVDRFQRPELSHSVVEYVAPAQYMSRPPQPPVYVFIIDVSHDAVKNGSIGVMAQAILESLDRIPNTDGRAMVCFITVDSALHFYSLTPEGTEPQMLVVPDLDDPFLPYPNQLLVNLSECRPAIDALLSRLGEMFLGTTATGFALGPALQSAKRLIQHIGGKIIVCHSALPNIKAGALKNREDVKAAGTAKESDLLKPADPFYSSFIQQVLGLQITVDFFVFASGYVDLASLAPLARTSGGSIYMYPGFLSTRPEDVNQVMSEMKRFLSRDNGWEAVFRIRASPGIRFPAYYGHHFLRSTDLLALPNVSPDHCYAADVALENDLAGPVAFFQSALLYTSSNGERRIRVATLALPIVSQVRDLFRGIDQVAVAALLAKKAADRVLSAKLEDARKAVEFKTVDMLNVDRAELGLINGTLGQIPVPRSLNLLPLLTLGILKGDALRSATGVHHPSDLRTAALAQVLTLPPEILQTYLLAKFYPLHELSPEAGLPSDQAPNLTQLPPPLNLSSEKLARHGVFLLYSVTEQYVWMGRDAHPNLLRDLFSVGSYNELTSGPLRLPQLDTDISRRVHAILARLAALTRHAFAPTLQLVKEDAPAQLRSQFHAHLVEDKNMNMMSYQQFLGFIREKMQ</sequence>
<feature type="domain" description="Sec23/Sec24 beta-sandwich" evidence="17">
    <location>
        <begin position="510"/>
        <end position="592"/>
    </location>
</feature>
<dbReference type="EMBL" id="ML002652">
    <property type="protein sequence ID" value="RKP36450.1"/>
    <property type="molecule type" value="Genomic_DNA"/>
</dbReference>
<dbReference type="PANTHER" id="PTHR13803">
    <property type="entry name" value="SEC24-RELATED PROTEIN"/>
    <property type="match status" value="1"/>
</dbReference>
<dbReference type="InterPro" id="IPR036180">
    <property type="entry name" value="Gelsolin-like_dom_sf"/>
</dbReference>
<feature type="domain" description="Sec23/Sec24 helical" evidence="16">
    <location>
        <begin position="604"/>
        <end position="706"/>
    </location>
</feature>
<dbReference type="InterPro" id="IPR007123">
    <property type="entry name" value="Gelsolin-like_dom"/>
</dbReference>
<evidence type="ECO:0000256" key="11">
    <source>
        <dbReference type="ARBA" id="ARBA00023136"/>
    </source>
</evidence>
<gene>
    <name evidence="18" type="ORF">BJ085DRAFT_14087</name>
</gene>
<dbReference type="Pfam" id="PF04811">
    <property type="entry name" value="Sec23_trunk"/>
    <property type="match status" value="1"/>
</dbReference>
<dbReference type="Proteomes" id="UP000268162">
    <property type="component" value="Unassembled WGS sequence"/>
</dbReference>
<feature type="domain" description="Zinc finger Sec23/Sec24-type" evidence="14">
    <location>
        <begin position="192"/>
        <end position="228"/>
    </location>
</feature>
<evidence type="ECO:0000259" key="14">
    <source>
        <dbReference type="Pfam" id="PF04810"/>
    </source>
</evidence>
<keyword evidence="7" id="KW-0256">Endoplasmic reticulum</keyword>
<feature type="region of interest" description="Disordered" evidence="12">
    <location>
        <begin position="1"/>
        <end position="83"/>
    </location>
</feature>
<evidence type="ECO:0000259" key="15">
    <source>
        <dbReference type="Pfam" id="PF04811"/>
    </source>
</evidence>
<evidence type="ECO:0000256" key="3">
    <source>
        <dbReference type="ARBA" id="ARBA00004586"/>
    </source>
</evidence>
<comment type="subcellular location">
    <subcellularLocation>
        <location evidence="2">Cytoplasm</location>
    </subcellularLocation>
    <subcellularLocation>
        <location evidence="3">Endoplasmic reticulum membrane</location>
    </subcellularLocation>
    <subcellularLocation>
        <location evidence="1">Golgi apparatus membrane</location>
    </subcellularLocation>
</comment>
<dbReference type="CDD" id="cd01479">
    <property type="entry name" value="Sec24-like"/>
    <property type="match status" value="1"/>
</dbReference>
<evidence type="ECO:0000259" key="13">
    <source>
        <dbReference type="Pfam" id="PF00626"/>
    </source>
</evidence>
<dbReference type="GO" id="GO:0090110">
    <property type="term" value="P:COPII-coated vesicle cargo loading"/>
    <property type="evidence" value="ECO:0007669"/>
    <property type="project" value="TreeGrafter"/>
</dbReference>
<evidence type="ECO:0000256" key="1">
    <source>
        <dbReference type="ARBA" id="ARBA00004394"/>
    </source>
</evidence>
<dbReference type="AlphaFoldDB" id="A0A4P9ZV10"/>
<dbReference type="InterPro" id="IPR006895">
    <property type="entry name" value="Znf_Sec23_Sec24"/>
</dbReference>
<dbReference type="GO" id="GO:0000149">
    <property type="term" value="F:SNARE binding"/>
    <property type="evidence" value="ECO:0007669"/>
    <property type="project" value="TreeGrafter"/>
</dbReference>
<dbReference type="Gene3D" id="3.40.50.410">
    <property type="entry name" value="von Willebrand factor, type A domain"/>
    <property type="match status" value="1"/>
</dbReference>
<reference evidence="19" key="1">
    <citation type="journal article" date="2018" name="Nat. Microbiol.">
        <title>Leveraging single-cell genomics to expand the fungal tree of life.</title>
        <authorList>
            <person name="Ahrendt S.R."/>
            <person name="Quandt C.A."/>
            <person name="Ciobanu D."/>
            <person name="Clum A."/>
            <person name="Salamov A."/>
            <person name="Andreopoulos B."/>
            <person name="Cheng J.F."/>
            <person name="Woyke T."/>
            <person name="Pelin A."/>
            <person name="Henrissat B."/>
            <person name="Reynolds N.K."/>
            <person name="Benny G.L."/>
            <person name="Smith M.E."/>
            <person name="James T.Y."/>
            <person name="Grigoriev I.V."/>
        </authorList>
    </citation>
    <scope>NUCLEOTIDE SEQUENCE [LARGE SCALE GENOMIC DNA]</scope>
    <source>
        <strain evidence="19">RSA 468</strain>
    </source>
</reference>
<dbReference type="GO" id="GO:0006886">
    <property type="term" value="P:intracellular protein transport"/>
    <property type="evidence" value="ECO:0007669"/>
    <property type="project" value="InterPro"/>
</dbReference>
<evidence type="ECO:0000259" key="16">
    <source>
        <dbReference type="Pfam" id="PF04815"/>
    </source>
</evidence>
<feature type="compositionally biased region" description="Polar residues" evidence="12">
    <location>
        <begin position="18"/>
        <end position="28"/>
    </location>
</feature>
<evidence type="ECO:0000256" key="4">
    <source>
        <dbReference type="ARBA" id="ARBA00008334"/>
    </source>
</evidence>
<comment type="similarity">
    <text evidence="4">Belongs to the SEC23/SEC24 family. SEC24 subfamily.</text>
</comment>
<feature type="domain" description="Gelsolin-like" evidence="13">
    <location>
        <begin position="737"/>
        <end position="809"/>
    </location>
</feature>
<dbReference type="Gene3D" id="2.30.30.380">
    <property type="entry name" value="Zn-finger domain of Sec23/24"/>
    <property type="match status" value="1"/>
</dbReference>
<dbReference type="InterPro" id="IPR012990">
    <property type="entry name" value="Beta-sandwich_Sec23_24"/>
</dbReference>
<protein>
    <submittedName>
        <fullName evidence="18">Sec23/Sec24 trunk domain-containing protein</fullName>
    </submittedName>
</protein>
<keyword evidence="19" id="KW-1185">Reference proteome</keyword>
<dbReference type="STRING" id="215637.A0A4P9ZV10"/>
<dbReference type="InterPro" id="IPR029006">
    <property type="entry name" value="ADF-H/Gelsolin-like_dom_sf"/>
</dbReference>
<evidence type="ECO:0000256" key="7">
    <source>
        <dbReference type="ARBA" id="ARBA00022824"/>
    </source>
</evidence>
<keyword evidence="6" id="KW-0963">Cytoplasm</keyword>
<dbReference type="InterPro" id="IPR036174">
    <property type="entry name" value="Znf_Sec23_Sec24_sf"/>
</dbReference>
<dbReference type="SUPFAM" id="SSF82754">
    <property type="entry name" value="C-terminal, gelsolin-like domain of Sec23/24"/>
    <property type="match status" value="1"/>
</dbReference>
<evidence type="ECO:0000256" key="6">
    <source>
        <dbReference type="ARBA" id="ARBA00022490"/>
    </source>
</evidence>
<feature type="domain" description="Sec23/Sec24 trunk" evidence="15">
    <location>
        <begin position="266"/>
        <end position="504"/>
    </location>
</feature>
<dbReference type="Pfam" id="PF04810">
    <property type="entry name" value="zf-Sec23_Sec24"/>
    <property type="match status" value="1"/>
</dbReference>
<evidence type="ECO:0000256" key="8">
    <source>
        <dbReference type="ARBA" id="ARBA00022892"/>
    </source>
</evidence>
<organism evidence="18 19">
    <name type="scientific">Dimargaris cristalligena</name>
    <dbReference type="NCBI Taxonomy" id="215637"/>
    <lineage>
        <taxon>Eukaryota</taxon>
        <taxon>Fungi</taxon>
        <taxon>Fungi incertae sedis</taxon>
        <taxon>Zoopagomycota</taxon>
        <taxon>Kickxellomycotina</taxon>
        <taxon>Dimargaritomycetes</taxon>
        <taxon>Dimargaritales</taxon>
        <taxon>Dimargaritaceae</taxon>
        <taxon>Dimargaris</taxon>
    </lineage>
</organism>
<dbReference type="GO" id="GO:0000139">
    <property type="term" value="C:Golgi membrane"/>
    <property type="evidence" value="ECO:0007669"/>
    <property type="project" value="UniProtKB-SubCell"/>
</dbReference>
<evidence type="ECO:0000256" key="9">
    <source>
        <dbReference type="ARBA" id="ARBA00022927"/>
    </source>
</evidence>